<keyword evidence="10" id="KW-1133">Transmembrane helix</keyword>
<dbReference type="GO" id="GO:0005581">
    <property type="term" value="C:collagen trimer"/>
    <property type="evidence" value="ECO:0007669"/>
    <property type="project" value="UniProtKB-KW"/>
</dbReference>
<evidence type="ECO:0000256" key="8">
    <source>
        <dbReference type="ARBA" id="ARBA00023319"/>
    </source>
</evidence>
<dbReference type="EMBL" id="HBUE01263245">
    <property type="protein sequence ID" value="CAG6560189.1"/>
    <property type="molecule type" value="Transcribed_RNA"/>
</dbReference>
<keyword evidence="12" id="KW-0176">Collagen</keyword>
<evidence type="ECO:0000256" key="10">
    <source>
        <dbReference type="SAM" id="Phobius"/>
    </source>
</evidence>
<dbReference type="InterPro" id="IPR013098">
    <property type="entry name" value="Ig_I-set"/>
</dbReference>
<dbReference type="InterPro" id="IPR013783">
    <property type="entry name" value="Ig-like_fold"/>
</dbReference>
<dbReference type="InterPro" id="IPR003598">
    <property type="entry name" value="Ig_sub2"/>
</dbReference>
<evidence type="ECO:0000256" key="7">
    <source>
        <dbReference type="ARBA" id="ARBA00023180"/>
    </source>
</evidence>
<dbReference type="Gene3D" id="2.60.40.10">
    <property type="entry name" value="Immunoglobulins"/>
    <property type="match status" value="1"/>
</dbReference>
<dbReference type="GO" id="GO:0005886">
    <property type="term" value="C:plasma membrane"/>
    <property type="evidence" value="ECO:0007669"/>
    <property type="project" value="UniProtKB-SubCell"/>
</dbReference>
<keyword evidence="3" id="KW-0732">Signal</keyword>
<organism evidence="12">
    <name type="scientific">Culex pipiens</name>
    <name type="common">House mosquito</name>
    <dbReference type="NCBI Taxonomy" id="7175"/>
    <lineage>
        <taxon>Eukaryota</taxon>
        <taxon>Metazoa</taxon>
        <taxon>Ecdysozoa</taxon>
        <taxon>Arthropoda</taxon>
        <taxon>Hexapoda</taxon>
        <taxon>Insecta</taxon>
        <taxon>Pterygota</taxon>
        <taxon>Neoptera</taxon>
        <taxon>Endopterygota</taxon>
        <taxon>Diptera</taxon>
        <taxon>Nematocera</taxon>
        <taxon>Culicoidea</taxon>
        <taxon>Culicidae</taxon>
        <taxon>Culicinae</taxon>
        <taxon>Culicini</taxon>
        <taxon>Culex</taxon>
        <taxon>Culex</taxon>
    </lineage>
</organism>
<evidence type="ECO:0000256" key="1">
    <source>
        <dbReference type="ARBA" id="ARBA00004236"/>
    </source>
</evidence>
<dbReference type="AlphaFoldDB" id="A0A8D8IT77"/>
<feature type="compositionally biased region" description="Polar residues" evidence="9">
    <location>
        <begin position="1"/>
        <end position="16"/>
    </location>
</feature>
<dbReference type="InterPro" id="IPR003599">
    <property type="entry name" value="Ig_sub"/>
</dbReference>
<dbReference type="SMART" id="SM00409">
    <property type="entry name" value="IG"/>
    <property type="match status" value="1"/>
</dbReference>
<keyword evidence="5 10" id="KW-0472">Membrane</keyword>
<evidence type="ECO:0000256" key="3">
    <source>
        <dbReference type="ARBA" id="ARBA00022729"/>
    </source>
</evidence>
<dbReference type="InterPro" id="IPR008160">
    <property type="entry name" value="Collagen"/>
</dbReference>
<keyword evidence="2" id="KW-1003">Cell membrane</keyword>
<dbReference type="PROSITE" id="PS50835">
    <property type="entry name" value="IG_LIKE"/>
    <property type="match status" value="1"/>
</dbReference>
<evidence type="ECO:0000259" key="11">
    <source>
        <dbReference type="PROSITE" id="PS50835"/>
    </source>
</evidence>
<evidence type="ECO:0000256" key="2">
    <source>
        <dbReference type="ARBA" id="ARBA00022475"/>
    </source>
</evidence>
<sequence length="540" mass="58048">MPSEHQSTENSPVSLSNKKKKNIKVCDELPQNDDLANGAKPKRSTKRSSISDLNSDPRTESAKPSRNEICELRNALRNLYFILTAVVCCIFGLAYLGFNYVSAQLHAKEVLKTDVNPPCEVLSANVEEIVRNYLLNNNVKFDDKIFPEELTKHEYSTNSKYQTTNQQVQNERKSSKIIESRRRRDLNPFDDNLVPDQEGPNVEFFNPKLRSELEKKDAEIIKKTGMKGAAPGGDTWVWLTSYSRIPFDAITGFCRATKEYCPPGSTGLPGIPGPKGNRGDVGLPGPAGVDGREGKPGPRGPKGEIGYPGNPGLDGRDGVPGEPGLDGIPGRAGADGIPGRDGKDGTPGINGQNGVDGKHGTPGPVGPSGPTGEPGPRGLHGPRGKPGRSGINGTPGTPGINAWKIKVNDTFSNELLVPPTIAGAGTPEALRPIVVHEGTHLRLRCAATGTPRPHVEWRREDGKTISNGAWQASSMAGHTLNITKINRVHMGAYQCLADNGIPPPANQTFNLEVHCKSKEATVAVSVSLTHFLLFYINVQS</sequence>
<evidence type="ECO:0000256" key="6">
    <source>
        <dbReference type="ARBA" id="ARBA00023157"/>
    </source>
</evidence>
<feature type="compositionally biased region" description="Basic and acidic residues" evidence="9">
    <location>
        <begin position="170"/>
        <end position="181"/>
    </location>
</feature>
<reference evidence="12" key="1">
    <citation type="submission" date="2021-05" db="EMBL/GenBank/DDBJ databases">
        <authorList>
            <person name="Alioto T."/>
            <person name="Alioto T."/>
            <person name="Gomez Garrido J."/>
        </authorList>
    </citation>
    <scope>NUCLEOTIDE SEQUENCE</scope>
</reference>
<keyword evidence="10" id="KW-0812">Transmembrane</keyword>
<comment type="subcellular location">
    <subcellularLocation>
        <location evidence="1">Cell membrane</location>
    </subcellularLocation>
</comment>
<dbReference type="SUPFAM" id="SSF48726">
    <property type="entry name" value="Immunoglobulin"/>
    <property type="match status" value="1"/>
</dbReference>
<name>A0A8D8IT77_CULPI</name>
<dbReference type="InterPro" id="IPR036179">
    <property type="entry name" value="Ig-like_dom_sf"/>
</dbReference>
<feature type="region of interest" description="Disordered" evidence="9">
    <location>
        <begin position="157"/>
        <end position="181"/>
    </location>
</feature>
<feature type="compositionally biased region" description="Low complexity" evidence="9">
    <location>
        <begin position="368"/>
        <end position="377"/>
    </location>
</feature>
<keyword evidence="7" id="KW-0325">Glycoprotein</keyword>
<accession>A0A8D8IT77</accession>
<dbReference type="InterPro" id="IPR007110">
    <property type="entry name" value="Ig-like_dom"/>
</dbReference>
<dbReference type="PANTHER" id="PTHR24637:SF421">
    <property type="entry name" value="CUTICLE COLLAGEN DPY-2"/>
    <property type="match status" value="1"/>
</dbReference>
<feature type="compositionally biased region" description="Polar residues" evidence="9">
    <location>
        <begin position="157"/>
        <end position="169"/>
    </location>
</feature>
<proteinExistence type="predicted"/>
<feature type="region of interest" description="Disordered" evidence="9">
    <location>
        <begin position="1"/>
        <end position="65"/>
    </location>
</feature>
<dbReference type="FunFam" id="2.60.40.10:FF:000328">
    <property type="entry name" value="CLUMA_CG000981, isoform A"/>
    <property type="match status" value="1"/>
</dbReference>
<evidence type="ECO:0000256" key="5">
    <source>
        <dbReference type="ARBA" id="ARBA00023136"/>
    </source>
</evidence>
<protein>
    <submittedName>
        <fullName evidence="12">Collagen alpha-2(IV) chain</fullName>
    </submittedName>
</protein>
<feature type="transmembrane region" description="Helical" evidence="10">
    <location>
        <begin position="79"/>
        <end position="98"/>
    </location>
</feature>
<feature type="compositionally biased region" description="Basic and acidic residues" evidence="9">
    <location>
        <begin position="55"/>
        <end position="65"/>
    </location>
</feature>
<keyword evidence="6" id="KW-1015">Disulfide bond</keyword>
<dbReference type="Pfam" id="PF07679">
    <property type="entry name" value="I-set"/>
    <property type="match status" value="1"/>
</dbReference>
<evidence type="ECO:0000313" key="12">
    <source>
        <dbReference type="EMBL" id="CAG6560189.1"/>
    </source>
</evidence>
<dbReference type="SMART" id="SM00408">
    <property type="entry name" value="IGc2"/>
    <property type="match status" value="1"/>
</dbReference>
<dbReference type="PANTHER" id="PTHR24637">
    <property type="entry name" value="COLLAGEN"/>
    <property type="match status" value="1"/>
</dbReference>
<dbReference type="Pfam" id="PF01391">
    <property type="entry name" value="Collagen"/>
    <property type="match status" value="2"/>
</dbReference>
<feature type="region of interest" description="Disordered" evidence="9">
    <location>
        <begin position="265"/>
        <end position="401"/>
    </location>
</feature>
<dbReference type="EMBL" id="HBUE01158120">
    <property type="protein sequence ID" value="CAG6508833.1"/>
    <property type="molecule type" value="Transcribed_RNA"/>
</dbReference>
<evidence type="ECO:0000256" key="9">
    <source>
        <dbReference type="SAM" id="MobiDB-lite"/>
    </source>
</evidence>
<keyword evidence="8" id="KW-0393">Immunoglobulin domain</keyword>
<keyword evidence="4" id="KW-0677">Repeat</keyword>
<evidence type="ECO:0000256" key="4">
    <source>
        <dbReference type="ARBA" id="ARBA00022737"/>
    </source>
</evidence>
<feature type="domain" description="Ig-like" evidence="11">
    <location>
        <begin position="419"/>
        <end position="512"/>
    </location>
</feature>